<reference evidence="1 2" key="1">
    <citation type="submission" date="2016-06" db="EMBL/GenBank/DDBJ databases">
        <authorList>
            <person name="Sutton G."/>
            <person name="Brinkac L."/>
            <person name="Sanka R."/>
            <person name="Adams M."/>
            <person name="Lau E."/>
            <person name="Garcia-Basteiro A."/>
            <person name="Lopez-Varela E."/>
            <person name="Palencia S."/>
        </authorList>
    </citation>
    <scope>NUCLEOTIDE SEQUENCE [LARGE SCALE GENOMIC DNA]</scope>
    <source>
        <strain evidence="1 2">1164983.0</strain>
    </source>
</reference>
<protein>
    <submittedName>
        <fullName evidence="1">Uncharacterized protein</fullName>
    </submittedName>
</protein>
<proteinExistence type="predicted"/>
<evidence type="ECO:0000313" key="2">
    <source>
        <dbReference type="Proteomes" id="UP000093894"/>
    </source>
</evidence>
<dbReference type="Proteomes" id="UP000093894">
    <property type="component" value="Unassembled WGS sequence"/>
</dbReference>
<name>A0A853LYX5_9MYCO</name>
<comment type="caution">
    <text evidence="1">The sequence shown here is derived from an EMBL/GenBank/DDBJ whole genome shotgun (WGS) entry which is preliminary data.</text>
</comment>
<dbReference type="EMBL" id="LZLG01000066">
    <property type="protein sequence ID" value="OBJ60801.1"/>
    <property type="molecule type" value="Genomic_DNA"/>
</dbReference>
<dbReference type="AlphaFoldDB" id="A0A853LYX5"/>
<sequence length="60" mass="6592">MMTGGPGSGDAHYLITMSELVTAVYYAAVQDAVAIKEHHDLVRSIPDLMRIPEYQTGEEI</sequence>
<gene>
    <name evidence="1" type="ORF">A5628_07080</name>
</gene>
<evidence type="ECO:0000313" key="1">
    <source>
        <dbReference type="EMBL" id="OBJ60801.1"/>
    </source>
</evidence>
<accession>A0A853LYX5</accession>
<organism evidence="1 2">
    <name type="scientific">Mycobacterium colombiense</name>
    <dbReference type="NCBI Taxonomy" id="339268"/>
    <lineage>
        <taxon>Bacteria</taxon>
        <taxon>Bacillati</taxon>
        <taxon>Actinomycetota</taxon>
        <taxon>Actinomycetes</taxon>
        <taxon>Mycobacteriales</taxon>
        <taxon>Mycobacteriaceae</taxon>
        <taxon>Mycobacterium</taxon>
        <taxon>Mycobacterium avium complex (MAC)</taxon>
    </lineage>
</organism>